<feature type="binding site" evidence="12">
    <location>
        <position position="137"/>
    </location>
    <ligand>
        <name>ATP</name>
        <dbReference type="ChEBI" id="CHEBI:30616"/>
    </ligand>
</feature>
<dbReference type="SUPFAM" id="SSF81301">
    <property type="entry name" value="Nucleotidyltransferase"/>
    <property type="match status" value="1"/>
</dbReference>
<proteinExistence type="inferred from homology"/>
<feature type="binding site" evidence="12">
    <location>
        <position position="23"/>
    </location>
    <ligand>
        <name>Mg(2+)</name>
        <dbReference type="ChEBI" id="CHEBI:18420"/>
    </ligand>
</feature>
<dbReference type="InterPro" id="IPR003607">
    <property type="entry name" value="HD/PDEase_dom"/>
</dbReference>
<keyword evidence="11 12" id="KW-0694">RNA-binding</keyword>
<dbReference type="GO" id="GO:0004810">
    <property type="term" value="F:CCA tRNA nucleotidyltransferase activity"/>
    <property type="evidence" value="ECO:0007669"/>
    <property type="project" value="UniProtKB-EC"/>
</dbReference>
<evidence type="ECO:0000256" key="7">
    <source>
        <dbReference type="ARBA" id="ARBA00022800"/>
    </source>
</evidence>
<dbReference type="PANTHER" id="PTHR47545">
    <property type="entry name" value="MULTIFUNCTIONAL CCA PROTEIN"/>
    <property type="match status" value="1"/>
</dbReference>
<dbReference type="InterPro" id="IPR050124">
    <property type="entry name" value="tRNA_CCA-adding_enzyme"/>
</dbReference>
<comment type="catalytic activity">
    <reaction evidence="12">
        <text>a tRNA precursor + 2 CTP + ATP = a tRNA with a 3' CCA end + 3 diphosphate</text>
        <dbReference type="Rhea" id="RHEA:14433"/>
        <dbReference type="Rhea" id="RHEA-COMP:10465"/>
        <dbReference type="Rhea" id="RHEA-COMP:10468"/>
        <dbReference type="ChEBI" id="CHEBI:30616"/>
        <dbReference type="ChEBI" id="CHEBI:33019"/>
        <dbReference type="ChEBI" id="CHEBI:37563"/>
        <dbReference type="ChEBI" id="CHEBI:74896"/>
        <dbReference type="ChEBI" id="CHEBI:83071"/>
        <dbReference type="EC" id="2.7.7.72"/>
    </reaction>
</comment>
<dbReference type="HAMAP" id="MF_01262">
    <property type="entry name" value="CCA_bact_type2"/>
    <property type="match status" value="1"/>
</dbReference>
<comment type="subunit">
    <text evidence="12">Monomer. Can also form homodimers and oligomers.</text>
</comment>
<keyword evidence="1 12" id="KW-0533">Nickel</keyword>
<feature type="binding site" evidence="12">
    <location>
        <position position="21"/>
    </location>
    <ligand>
        <name>Mg(2+)</name>
        <dbReference type="ChEBI" id="CHEBI:18420"/>
    </ligand>
</feature>
<dbReference type="InterPro" id="IPR002646">
    <property type="entry name" value="PolA_pol_head_dom"/>
</dbReference>
<comment type="cofactor">
    <cofactor evidence="12">
        <name>Ni(2+)</name>
        <dbReference type="ChEBI" id="CHEBI:49786"/>
    </cofactor>
    <text evidence="12">Nickel for phosphatase activity.</text>
</comment>
<accession>A0ABU4RWL5</accession>
<dbReference type="Pfam" id="PF01966">
    <property type="entry name" value="HD"/>
    <property type="match status" value="1"/>
</dbReference>
<dbReference type="InterPro" id="IPR032828">
    <property type="entry name" value="PolyA_RNA-bd"/>
</dbReference>
<keyword evidence="7 12" id="KW-0692">RNA repair</keyword>
<evidence type="ECO:0000256" key="12">
    <source>
        <dbReference type="HAMAP-Rule" id="MF_01261"/>
    </source>
</evidence>
<dbReference type="EC" id="3.1.4.-" evidence="12"/>
<keyword evidence="5 12" id="KW-0479">Metal-binding</keyword>
<evidence type="ECO:0000259" key="13">
    <source>
        <dbReference type="PROSITE" id="PS51831"/>
    </source>
</evidence>
<keyword evidence="10 12" id="KW-0460">Magnesium</keyword>
<dbReference type="HAMAP" id="MF_01261">
    <property type="entry name" value="CCA_bact_type1"/>
    <property type="match status" value="1"/>
</dbReference>
<feature type="binding site" evidence="12">
    <location>
        <position position="140"/>
    </location>
    <ligand>
        <name>ATP</name>
        <dbReference type="ChEBI" id="CHEBI:30616"/>
    </ligand>
</feature>
<comment type="function">
    <text evidence="12">Catalyzes the addition and repair of the essential 3'-terminal CCA sequence in tRNAs without using a nucleic acid template. Adds these three nucleotides in the order of C, C, and A to the tRNA nucleotide-73, using CTP and ATP as substrates and producing inorganic pyrophosphate. tRNA 3'-terminal CCA addition is required both for tRNA processing and repair. Also involved in tRNA surveillance by mediating tandem CCA addition to generate a CCACCA at the 3' terminus of unstable tRNAs. While stable tRNAs receive only 3'-terminal CCA, unstable tRNAs are marked with CCACCA and rapidly degraded.</text>
</comment>
<comment type="miscellaneous">
    <text evidence="12">A single active site specifically recognizes both ATP and CTP and is responsible for their addition.</text>
</comment>
<dbReference type="EC" id="2.7.7.72" evidence="12"/>
<dbReference type="PIRSF" id="PIRSF000813">
    <property type="entry name" value="CCA_bact"/>
    <property type="match status" value="1"/>
</dbReference>
<keyword evidence="12" id="KW-0511">Multifunctional enzyme</keyword>
<evidence type="ECO:0000256" key="11">
    <source>
        <dbReference type="ARBA" id="ARBA00022884"/>
    </source>
</evidence>
<feature type="binding site" evidence="12">
    <location>
        <position position="91"/>
    </location>
    <ligand>
        <name>ATP</name>
        <dbReference type="ChEBI" id="CHEBI:30616"/>
    </ligand>
</feature>
<evidence type="ECO:0000256" key="6">
    <source>
        <dbReference type="ARBA" id="ARBA00022741"/>
    </source>
</evidence>
<protein>
    <recommendedName>
        <fullName evidence="12">Multifunctional CCA protein</fullName>
    </recommendedName>
    <domain>
        <recommendedName>
            <fullName evidence="12">CCA-adding enzyme</fullName>
            <ecNumber evidence="12">2.7.7.72</ecNumber>
        </recommendedName>
        <alternativeName>
            <fullName evidence="12">CCA tRNA nucleotidyltransferase</fullName>
        </alternativeName>
        <alternativeName>
            <fullName evidence="12">tRNA CCA-pyrophosphorylase</fullName>
        </alternativeName>
        <alternativeName>
            <fullName evidence="12">tRNA adenylyl-/cytidylyl-transferase</fullName>
        </alternativeName>
        <alternativeName>
            <fullName evidence="12">tRNA nucleotidyltransferase</fullName>
        </alternativeName>
        <alternativeName>
            <fullName evidence="12">tRNA-NT</fullName>
        </alternativeName>
    </domain>
    <domain>
        <recommendedName>
            <fullName evidence="12">2'-nucleotidase</fullName>
            <ecNumber evidence="12">3.1.3.-</ecNumber>
        </recommendedName>
    </domain>
    <domain>
        <recommendedName>
            <fullName evidence="12">2',3'-cyclic phosphodiesterase</fullName>
            <ecNumber evidence="12">3.1.4.-</ecNumber>
        </recommendedName>
    </domain>
    <domain>
        <recommendedName>
            <fullName evidence="12">Phosphatase</fullName>
        </recommendedName>
    </domain>
</protein>
<feature type="binding site" evidence="12">
    <location>
        <position position="91"/>
    </location>
    <ligand>
        <name>CTP</name>
        <dbReference type="ChEBI" id="CHEBI:37563"/>
    </ligand>
</feature>
<feature type="binding site" evidence="12">
    <location>
        <position position="8"/>
    </location>
    <ligand>
        <name>ATP</name>
        <dbReference type="ChEBI" id="CHEBI:30616"/>
    </ligand>
</feature>
<comment type="cofactor">
    <cofactor evidence="12">
        <name>Mg(2+)</name>
        <dbReference type="ChEBI" id="CHEBI:18420"/>
    </cofactor>
    <text evidence="12">Magnesium is required for nucleotidyltransferase activity.</text>
</comment>
<evidence type="ECO:0000256" key="4">
    <source>
        <dbReference type="ARBA" id="ARBA00022695"/>
    </source>
</evidence>
<dbReference type="PROSITE" id="PS51831">
    <property type="entry name" value="HD"/>
    <property type="match status" value="1"/>
</dbReference>
<dbReference type="EMBL" id="JAXAFO010000010">
    <property type="protein sequence ID" value="MDX6849280.1"/>
    <property type="molecule type" value="Genomic_DNA"/>
</dbReference>
<keyword evidence="6 12" id="KW-0547">Nucleotide-binding</keyword>
<reference evidence="14 15" key="1">
    <citation type="submission" date="2023-11" db="EMBL/GenBank/DDBJ databases">
        <title>Gilvimarinus fulvus sp. nov., isolated from the surface of Kelp.</title>
        <authorList>
            <person name="Sun Y.Y."/>
            <person name="Gong Y."/>
            <person name="Du Z.J."/>
        </authorList>
    </citation>
    <scope>NUCLEOTIDE SEQUENCE [LARGE SCALE GENOMIC DNA]</scope>
    <source>
        <strain evidence="14 15">SDUM040013</strain>
    </source>
</reference>
<evidence type="ECO:0000256" key="5">
    <source>
        <dbReference type="ARBA" id="ARBA00022723"/>
    </source>
</evidence>
<keyword evidence="8 12" id="KW-0378">Hydrolase</keyword>
<comment type="caution">
    <text evidence="14">The sequence shown here is derived from an EMBL/GenBank/DDBJ whole genome shotgun (WGS) entry which is preliminary data.</text>
</comment>
<organism evidence="14 15">
    <name type="scientific">Gilvimarinus gilvus</name>
    <dbReference type="NCBI Taxonomy" id="3058038"/>
    <lineage>
        <taxon>Bacteria</taxon>
        <taxon>Pseudomonadati</taxon>
        <taxon>Pseudomonadota</taxon>
        <taxon>Gammaproteobacteria</taxon>
        <taxon>Cellvibrionales</taxon>
        <taxon>Cellvibrionaceae</taxon>
        <taxon>Gilvimarinus</taxon>
    </lineage>
</organism>
<comment type="similarity">
    <text evidence="12">Belongs to the tRNA nucleotidyltransferase/poly(A) polymerase family. Bacterial CCA-adding enzyme type 1 subfamily.</text>
</comment>
<keyword evidence="9 12" id="KW-0067">ATP-binding</keyword>
<comment type="catalytic activity">
    <reaction evidence="12">
        <text>a tRNA with a 3' CCA end + 2 CTP + ATP = a tRNA with a 3' CCACCA end + 3 diphosphate</text>
        <dbReference type="Rhea" id="RHEA:76235"/>
        <dbReference type="Rhea" id="RHEA-COMP:10468"/>
        <dbReference type="Rhea" id="RHEA-COMP:18655"/>
        <dbReference type="ChEBI" id="CHEBI:30616"/>
        <dbReference type="ChEBI" id="CHEBI:33019"/>
        <dbReference type="ChEBI" id="CHEBI:37563"/>
        <dbReference type="ChEBI" id="CHEBI:83071"/>
        <dbReference type="ChEBI" id="CHEBI:195187"/>
    </reaction>
</comment>
<evidence type="ECO:0000256" key="8">
    <source>
        <dbReference type="ARBA" id="ARBA00022801"/>
    </source>
</evidence>
<comment type="domain">
    <text evidence="12">Comprises two domains: an N-terminal domain containing the nucleotidyltransferase activity and a C-terminal HD domain associated with both phosphodiesterase and phosphatase activities.</text>
</comment>
<feature type="binding site" evidence="12">
    <location>
        <position position="8"/>
    </location>
    <ligand>
        <name>CTP</name>
        <dbReference type="ChEBI" id="CHEBI:37563"/>
    </ligand>
</feature>
<dbReference type="InterPro" id="IPR012006">
    <property type="entry name" value="CCA_bact"/>
</dbReference>
<keyword evidence="3 12" id="KW-0819">tRNA processing</keyword>
<dbReference type="SUPFAM" id="SSF81891">
    <property type="entry name" value="Poly A polymerase C-terminal region-like"/>
    <property type="match status" value="1"/>
</dbReference>
<dbReference type="RefSeq" id="WP_302721533.1">
    <property type="nucleotide sequence ID" value="NZ_JAULRU010000319.1"/>
</dbReference>
<evidence type="ECO:0000313" key="14">
    <source>
        <dbReference type="EMBL" id="MDX6849280.1"/>
    </source>
</evidence>
<name>A0ABU4RWL5_9GAMM</name>
<gene>
    <name evidence="12" type="primary">cca</name>
    <name evidence="14" type="ORF">SCD92_07900</name>
</gene>
<dbReference type="Pfam" id="PF12627">
    <property type="entry name" value="PolyA_pol_RNAbd"/>
    <property type="match status" value="1"/>
</dbReference>
<dbReference type="InterPro" id="IPR043519">
    <property type="entry name" value="NT_sf"/>
</dbReference>
<dbReference type="CDD" id="cd00077">
    <property type="entry name" value="HDc"/>
    <property type="match status" value="1"/>
</dbReference>
<evidence type="ECO:0000256" key="9">
    <source>
        <dbReference type="ARBA" id="ARBA00022840"/>
    </source>
</evidence>
<sequence>MDIYLVGGAVRDQLLGYPYSEKDWVVVGASPQAMSELGFTPVGKDFPVFLHPETKEEYALARTERKTGRGYAGFHFDCASDISLEDDLRRRDLTINAIAQTDTGQLVDPYGGAHDIENRVLRHVSEAFSEDPVRILRVARFAARYHHMGFTVAAQTMQLMTEMVETGEADHLVAERVWKEMSRALTEKNPEVFIQTLKDCGALAKTMPEIEALFGVPQPAKHHPEIDTGLHTLMVLHQACRLSDSPTVRFAALMHDLGKALTPEQDWPRHHGHEKTGLKPIQSLCQRLAVPNDYRDLALLTCEFHTHAHRAQELKPATIFKLFKRLDAQRRPERFEQFLLACEADAKGRTGFEQCEYPQATFLQGALDACNSVNPKDLLAAGFSGAQLGQQLERQRIAAIAEYKHNVSTTNELSRKS</sequence>
<feature type="binding site" evidence="12">
    <location>
        <position position="11"/>
    </location>
    <ligand>
        <name>CTP</name>
        <dbReference type="ChEBI" id="CHEBI:37563"/>
    </ligand>
</feature>
<dbReference type="PANTHER" id="PTHR47545:SF1">
    <property type="entry name" value="MULTIFUNCTIONAL CCA PROTEIN"/>
    <property type="match status" value="1"/>
</dbReference>
<dbReference type="GO" id="GO:0016787">
    <property type="term" value="F:hydrolase activity"/>
    <property type="evidence" value="ECO:0007669"/>
    <property type="project" value="UniProtKB-KW"/>
</dbReference>
<dbReference type="Gene3D" id="3.30.460.10">
    <property type="entry name" value="Beta Polymerase, domain 2"/>
    <property type="match status" value="1"/>
</dbReference>
<dbReference type="SMART" id="SM00471">
    <property type="entry name" value="HDc"/>
    <property type="match status" value="1"/>
</dbReference>
<dbReference type="NCBIfam" id="NF008137">
    <property type="entry name" value="PRK10885.1"/>
    <property type="match status" value="1"/>
</dbReference>
<evidence type="ECO:0000256" key="1">
    <source>
        <dbReference type="ARBA" id="ARBA00022596"/>
    </source>
</evidence>
<evidence type="ECO:0000256" key="3">
    <source>
        <dbReference type="ARBA" id="ARBA00022694"/>
    </source>
</evidence>
<feature type="binding site" evidence="12">
    <location>
        <position position="137"/>
    </location>
    <ligand>
        <name>CTP</name>
        <dbReference type="ChEBI" id="CHEBI:37563"/>
    </ligand>
</feature>
<dbReference type="Gene3D" id="1.10.3090.10">
    <property type="entry name" value="cca-adding enzyme, domain 2"/>
    <property type="match status" value="1"/>
</dbReference>
<feature type="binding site" evidence="12">
    <location>
        <position position="11"/>
    </location>
    <ligand>
        <name>ATP</name>
        <dbReference type="ChEBI" id="CHEBI:30616"/>
    </ligand>
</feature>
<keyword evidence="2 12" id="KW-0808">Transferase</keyword>
<evidence type="ECO:0000256" key="2">
    <source>
        <dbReference type="ARBA" id="ARBA00022679"/>
    </source>
</evidence>
<dbReference type="EC" id="3.1.3.-" evidence="12"/>
<evidence type="ECO:0000256" key="10">
    <source>
        <dbReference type="ARBA" id="ARBA00022842"/>
    </source>
</evidence>
<keyword evidence="4 12" id="KW-0548">Nucleotidyltransferase</keyword>
<dbReference type="Pfam" id="PF01743">
    <property type="entry name" value="PolyA_pol"/>
    <property type="match status" value="1"/>
</dbReference>
<dbReference type="Proteomes" id="UP001273505">
    <property type="component" value="Unassembled WGS sequence"/>
</dbReference>
<keyword evidence="15" id="KW-1185">Reference proteome</keyword>
<feature type="binding site" evidence="12">
    <location>
        <position position="140"/>
    </location>
    <ligand>
        <name>CTP</name>
        <dbReference type="ChEBI" id="CHEBI:37563"/>
    </ligand>
</feature>
<feature type="domain" description="HD" evidence="13">
    <location>
        <begin position="228"/>
        <end position="329"/>
    </location>
</feature>
<evidence type="ECO:0000313" key="15">
    <source>
        <dbReference type="Proteomes" id="UP001273505"/>
    </source>
</evidence>
<dbReference type="InterPro" id="IPR006674">
    <property type="entry name" value="HD_domain"/>
</dbReference>
<dbReference type="CDD" id="cd05398">
    <property type="entry name" value="NT_ClassII-CCAase"/>
    <property type="match status" value="1"/>
</dbReference>